<feature type="domain" description="Nuclear transport factor 2" evidence="11">
    <location>
        <begin position="172"/>
        <end position="275"/>
    </location>
</feature>
<accession>A0A915P7V8</accession>
<keyword evidence="6 10" id="KW-1133">Transmembrane helix</keyword>
<evidence type="ECO:0000256" key="4">
    <source>
        <dbReference type="ARBA" id="ARBA00022792"/>
    </source>
</evidence>
<evidence type="ECO:0000256" key="9">
    <source>
        <dbReference type="ARBA" id="ARBA00023136"/>
    </source>
</evidence>
<keyword evidence="5" id="KW-0809">Transit peptide</keyword>
<name>A0A915P7V8_9BILA</name>
<evidence type="ECO:0000256" key="3">
    <source>
        <dbReference type="ARBA" id="ARBA00022692"/>
    </source>
</evidence>
<keyword evidence="8" id="KW-0496">Mitochondrion</keyword>
<evidence type="ECO:0000256" key="6">
    <source>
        <dbReference type="ARBA" id="ARBA00022989"/>
    </source>
</evidence>
<dbReference type="Proteomes" id="UP000887560">
    <property type="component" value="Unplaced"/>
</dbReference>
<dbReference type="Gene3D" id="1.10.442.10">
    <property type="entry name" value="Cytochrome c oxidase subunit IV"/>
    <property type="match status" value="1"/>
</dbReference>
<comment type="similarity">
    <text evidence="2">Belongs to the cytochrome c oxidase IV family.</text>
</comment>
<reference evidence="13" key="1">
    <citation type="submission" date="2022-11" db="UniProtKB">
        <authorList>
            <consortium name="WormBaseParasite"/>
        </authorList>
    </citation>
    <scope>IDENTIFICATION</scope>
</reference>
<keyword evidence="4" id="KW-0999">Mitochondrion inner membrane</keyword>
<keyword evidence="3 10" id="KW-0812">Transmembrane</keyword>
<evidence type="ECO:0000256" key="7">
    <source>
        <dbReference type="ARBA" id="ARBA00023002"/>
    </source>
</evidence>
<evidence type="ECO:0000259" key="11">
    <source>
        <dbReference type="Pfam" id="PF02136"/>
    </source>
</evidence>
<evidence type="ECO:0000256" key="10">
    <source>
        <dbReference type="SAM" id="Phobius"/>
    </source>
</evidence>
<dbReference type="InterPro" id="IPR032710">
    <property type="entry name" value="NTF2-like_dom_sf"/>
</dbReference>
<dbReference type="GO" id="GO:0016491">
    <property type="term" value="F:oxidoreductase activity"/>
    <property type="evidence" value="ECO:0007669"/>
    <property type="project" value="UniProtKB-KW"/>
</dbReference>
<dbReference type="Pfam" id="PF02936">
    <property type="entry name" value="COX4"/>
    <property type="match status" value="1"/>
</dbReference>
<dbReference type="InterPro" id="IPR036639">
    <property type="entry name" value="Cyt_c_oxidase_su4_sf"/>
</dbReference>
<dbReference type="Pfam" id="PF02136">
    <property type="entry name" value="NTF2"/>
    <property type="match status" value="1"/>
</dbReference>
<evidence type="ECO:0000256" key="1">
    <source>
        <dbReference type="ARBA" id="ARBA00004434"/>
    </source>
</evidence>
<dbReference type="GO" id="GO:0006123">
    <property type="term" value="P:mitochondrial electron transport, cytochrome c to oxygen"/>
    <property type="evidence" value="ECO:0007669"/>
    <property type="project" value="InterPro"/>
</dbReference>
<keyword evidence="7" id="KW-0560">Oxidoreductase</keyword>
<keyword evidence="9 10" id="KW-0472">Membrane</keyword>
<dbReference type="PANTHER" id="PTHR10707">
    <property type="entry name" value="CYTOCHROME C OXIDASE SUBUNIT IV"/>
    <property type="match status" value="1"/>
</dbReference>
<dbReference type="InterPro" id="IPR004203">
    <property type="entry name" value="Cyt_c_oxidase_su4_fam"/>
</dbReference>
<feature type="transmembrane region" description="Helical" evidence="10">
    <location>
        <begin position="123"/>
        <end position="145"/>
    </location>
</feature>
<dbReference type="GO" id="GO:0005743">
    <property type="term" value="C:mitochondrial inner membrane"/>
    <property type="evidence" value="ECO:0007669"/>
    <property type="project" value="UniProtKB-SubCell"/>
</dbReference>
<evidence type="ECO:0000256" key="2">
    <source>
        <dbReference type="ARBA" id="ARBA00008135"/>
    </source>
</evidence>
<protein>
    <submittedName>
        <fullName evidence="13">Nuclear transport factor 2 domain-containing protein</fullName>
    </submittedName>
</protein>
<dbReference type="SUPFAM" id="SSF54427">
    <property type="entry name" value="NTF2-like"/>
    <property type="match status" value="1"/>
</dbReference>
<evidence type="ECO:0000313" key="12">
    <source>
        <dbReference type="Proteomes" id="UP000887560"/>
    </source>
</evidence>
<evidence type="ECO:0000313" key="13">
    <source>
        <dbReference type="WBParaSite" id="scf7180000424373.g12902"/>
    </source>
</evidence>
<dbReference type="GO" id="GO:0045277">
    <property type="term" value="C:respiratory chain complex IV"/>
    <property type="evidence" value="ECO:0007669"/>
    <property type="project" value="InterPro"/>
</dbReference>
<keyword evidence="12" id="KW-1185">Reference proteome</keyword>
<dbReference type="SUPFAM" id="SSF81406">
    <property type="entry name" value="Mitochondrial cytochrome c oxidase subunit IV"/>
    <property type="match status" value="1"/>
</dbReference>
<dbReference type="Gene3D" id="3.10.450.50">
    <property type="match status" value="1"/>
</dbReference>
<dbReference type="InterPro" id="IPR002075">
    <property type="entry name" value="NTF2_dom"/>
</dbReference>
<evidence type="ECO:0000256" key="8">
    <source>
        <dbReference type="ARBA" id="ARBA00023128"/>
    </source>
</evidence>
<dbReference type="WBParaSite" id="scf7180000424373.g12902">
    <property type="protein sequence ID" value="scf7180000424373.g12902"/>
    <property type="gene ID" value="scf7180000424373.g12902"/>
</dbReference>
<sequence length="277" mass="31524">MVGSVLKLINSTKVVRSCGFSTTNVLNGGHIRMHNWWGPEKIQGREVVGWGVKGDEFYEDRADYWYPAIRFRRNDEIVTPIREKELGDWKQLSVDEKKLLYRYSFCQTLSEYEAPDGYWKLPVAIALAVSALALLYGCFLSYYCYPPSKVYLMSSSISSKVKLDQEVCADADKLVRLYTELADLRRNKIINLYSSNGPQLIWNGNCYSGLTEIGSFWDNLPSTQHEIDPTSDDMSIVVLSMGKVTIGGLTHAYNQSLVLILEEGTYKVKSDTYRLMD</sequence>
<dbReference type="PANTHER" id="PTHR10707:SF10">
    <property type="entry name" value="CYTOCHROME C OXIDASE SUBUNIT 4"/>
    <property type="match status" value="1"/>
</dbReference>
<organism evidence="12 13">
    <name type="scientific">Meloidogyne floridensis</name>
    <dbReference type="NCBI Taxonomy" id="298350"/>
    <lineage>
        <taxon>Eukaryota</taxon>
        <taxon>Metazoa</taxon>
        <taxon>Ecdysozoa</taxon>
        <taxon>Nematoda</taxon>
        <taxon>Chromadorea</taxon>
        <taxon>Rhabditida</taxon>
        <taxon>Tylenchina</taxon>
        <taxon>Tylenchomorpha</taxon>
        <taxon>Tylenchoidea</taxon>
        <taxon>Meloidogynidae</taxon>
        <taxon>Meloidogyninae</taxon>
        <taxon>Meloidogyne</taxon>
    </lineage>
</organism>
<comment type="subcellular location">
    <subcellularLocation>
        <location evidence="1">Mitochondrion inner membrane</location>
        <topology evidence="1">Single-pass membrane protein</topology>
    </subcellularLocation>
</comment>
<proteinExistence type="inferred from homology"/>
<evidence type="ECO:0000256" key="5">
    <source>
        <dbReference type="ARBA" id="ARBA00022946"/>
    </source>
</evidence>
<dbReference type="AlphaFoldDB" id="A0A915P7V8"/>